<protein>
    <recommendedName>
        <fullName evidence="4">Putative pterin-4-alpha-carbinolamine dehydratase</fullName>
        <shortName evidence="4">PHS</shortName>
        <ecNumber evidence="4">4.2.1.96</ecNumber>
    </recommendedName>
    <alternativeName>
        <fullName evidence="4">4-alpha-hydroxy-tetrahydropterin dehydratase</fullName>
    </alternativeName>
    <alternativeName>
        <fullName evidence="4">Pterin carbinolamine dehydratase</fullName>
        <shortName evidence="4">PCD</shortName>
    </alternativeName>
</protein>
<dbReference type="GO" id="GO:0008124">
    <property type="term" value="F:4-alpha-hydroxytetrahydrobiopterin dehydratase activity"/>
    <property type="evidence" value="ECO:0007669"/>
    <property type="project" value="UniProtKB-UniRule"/>
</dbReference>
<dbReference type="InterPro" id="IPR001533">
    <property type="entry name" value="Pterin_deHydtase"/>
</dbReference>
<comment type="caution">
    <text evidence="6">The sequence shown here is derived from an EMBL/GenBank/DDBJ whole genome shotgun (WGS) entry which is preliminary data.</text>
</comment>
<gene>
    <name evidence="6" type="ORF">DFP76_103259</name>
</gene>
<keyword evidence="5" id="KW-0472">Membrane</keyword>
<dbReference type="EC" id="4.2.1.96" evidence="4"/>
<dbReference type="GO" id="GO:0006729">
    <property type="term" value="P:tetrahydrobiopterin biosynthetic process"/>
    <property type="evidence" value="ECO:0007669"/>
    <property type="project" value="InterPro"/>
</dbReference>
<dbReference type="PANTHER" id="PTHR12599:SF0">
    <property type="entry name" value="PTERIN-4-ALPHA-CARBINOLAMINE DEHYDRATASE"/>
    <property type="match status" value="1"/>
</dbReference>
<evidence type="ECO:0000256" key="1">
    <source>
        <dbReference type="ARBA" id="ARBA00001554"/>
    </source>
</evidence>
<dbReference type="SUPFAM" id="SSF55248">
    <property type="entry name" value="PCD-like"/>
    <property type="match status" value="1"/>
</dbReference>
<reference evidence="6 7" key="1">
    <citation type="submission" date="2018-06" db="EMBL/GenBank/DDBJ databases">
        <title>Genomic Encyclopedia of Type Strains, Phase III (KMG-III): the genomes of soil and plant-associated and newly described type strains.</title>
        <authorList>
            <person name="Whitman W."/>
        </authorList>
    </citation>
    <scope>NUCLEOTIDE SEQUENCE [LARGE SCALE GENOMIC DNA]</scope>
    <source>
        <strain evidence="6 7">CECT 7732</strain>
    </source>
</reference>
<accession>A0A366D233</accession>
<dbReference type="PANTHER" id="PTHR12599">
    <property type="entry name" value="PTERIN-4-ALPHA-CARBINOLAMINE DEHYDRATASE"/>
    <property type="match status" value="1"/>
</dbReference>
<dbReference type="CDD" id="cd00914">
    <property type="entry name" value="PCD_DCoH_subfamily_b"/>
    <property type="match status" value="1"/>
</dbReference>
<keyword evidence="5" id="KW-0812">Transmembrane</keyword>
<dbReference type="HAMAP" id="MF_00434">
    <property type="entry name" value="Pterin_4_alpha"/>
    <property type="match status" value="1"/>
</dbReference>
<dbReference type="Pfam" id="PF01329">
    <property type="entry name" value="Pterin_4a"/>
    <property type="match status" value="1"/>
</dbReference>
<evidence type="ECO:0000256" key="5">
    <source>
        <dbReference type="SAM" id="Phobius"/>
    </source>
</evidence>
<dbReference type="NCBIfam" id="NF002018">
    <property type="entry name" value="PRK00823.1-3"/>
    <property type="match status" value="1"/>
</dbReference>
<evidence type="ECO:0000313" key="6">
    <source>
        <dbReference type="EMBL" id="RBO83985.1"/>
    </source>
</evidence>
<comment type="catalytic activity">
    <reaction evidence="1 4">
        <text>(4aS,6R)-4a-hydroxy-L-erythro-5,6,7,8-tetrahydrobiopterin = (6R)-L-erythro-6,7-dihydrobiopterin + H2O</text>
        <dbReference type="Rhea" id="RHEA:11920"/>
        <dbReference type="ChEBI" id="CHEBI:15377"/>
        <dbReference type="ChEBI" id="CHEBI:15642"/>
        <dbReference type="ChEBI" id="CHEBI:43120"/>
        <dbReference type="EC" id="4.2.1.96"/>
    </reaction>
</comment>
<dbReference type="AlphaFoldDB" id="A0A366D233"/>
<sequence>MQIEKYNQTQIQALLAELNQHHDGWHLEEGKITKQFVFADFVAAFGFMSMVALYAEKMNHHPEWFNVYSKVNVQLTTHDVSGISEKDAQLAKYMDVCAASLTLV</sequence>
<keyword evidence="3 4" id="KW-0456">Lyase</keyword>
<comment type="similarity">
    <text evidence="2 4">Belongs to the pterin-4-alpha-carbinolamine dehydratase family.</text>
</comment>
<evidence type="ECO:0000313" key="7">
    <source>
        <dbReference type="Proteomes" id="UP000252086"/>
    </source>
</evidence>
<dbReference type="OrthoDB" id="5294615at2"/>
<dbReference type="EMBL" id="QNRF01000003">
    <property type="protein sequence ID" value="RBO83985.1"/>
    <property type="molecule type" value="Genomic_DNA"/>
</dbReference>
<evidence type="ECO:0000256" key="3">
    <source>
        <dbReference type="ARBA" id="ARBA00023239"/>
    </source>
</evidence>
<evidence type="ECO:0000256" key="2">
    <source>
        <dbReference type="ARBA" id="ARBA00006472"/>
    </source>
</evidence>
<dbReference type="InterPro" id="IPR036428">
    <property type="entry name" value="PCD_sf"/>
</dbReference>
<dbReference type="RefSeq" id="WP_113873964.1">
    <property type="nucleotide sequence ID" value="NZ_QNRF01000003.1"/>
</dbReference>
<organism evidence="6 7">
    <name type="scientific">Marinomonas aquiplantarum</name>
    <dbReference type="NCBI Taxonomy" id="491951"/>
    <lineage>
        <taxon>Bacteria</taxon>
        <taxon>Pseudomonadati</taxon>
        <taxon>Pseudomonadota</taxon>
        <taxon>Gammaproteobacteria</taxon>
        <taxon>Oceanospirillales</taxon>
        <taxon>Oceanospirillaceae</taxon>
        <taxon>Marinomonas</taxon>
    </lineage>
</organism>
<keyword evidence="7" id="KW-1185">Reference proteome</keyword>
<feature type="transmembrane region" description="Helical" evidence="5">
    <location>
        <begin position="36"/>
        <end position="55"/>
    </location>
</feature>
<dbReference type="Proteomes" id="UP000252086">
    <property type="component" value="Unassembled WGS sequence"/>
</dbReference>
<dbReference type="Gene3D" id="3.30.1360.20">
    <property type="entry name" value="Transcriptional coactivator/pterin dehydratase"/>
    <property type="match status" value="1"/>
</dbReference>
<name>A0A366D233_9GAMM</name>
<evidence type="ECO:0000256" key="4">
    <source>
        <dbReference type="HAMAP-Rule" id="MF_00434"/>
    </source>
</evidence>
<keyword evidence="5" id="KW-1133">Transmembrane helix</keyword>
<proteinExistence type="inferred from homology"/>